<gene>
    <name evidence="1" type="ORF">ETF27_10180</name>
</gene>
<dbReference type="RefSeq" id="WP_147785790.1">
    <property type="nucleotide sequence ID" value="NZ_SDIK01000087.1"/>
</dbReference>
<dbReference type="OrthoDB" id="107948at171549"/>
<dbReference type="AlphaFoldDB" id="A0A5C8GA49"/>
<organism evidence="1 2">
    <name type="scientific">Prevotella brunnea</name>
    <dbReference type="NCBI Taxonomy" id="2508867"/>
    <lineage>
        <taxon>Bacteria</taxon>
        <taxon>Pseudomonadati</taxon>
        <taxon>Bacteroidota</taxon>
        <taxon>Bacteroidia</taxon>
        <taxon>Bacteroidales</taxon>
        <taxon>Prevotellaceae</taxon>
        <taxon>Prevotella</taxon>
    </lineage>
</organism>
<comment type="caution">
    <text evidence="1">The sequence shown here is derived from an EMBL/GenBank/DDBJ whole genome shotgun (WGS) entry which is preliminary data.</text>
</comment>
<accession>A0A5C8GA49</accession>
<keyword evidence="2" id="KW-1185">Reference proteome</keyword>
<dbReference type="Proteomes" id="UP000321612">
    <property type="component" value="Unassembled WGS sequence"/>
</dbReference>
<dbReference type="EMBL" id="SDIK01000087">
    <property type="protein sequence ID" value="TXJ58842.1"/>
    <property type="molecule type" value="Genomic_DNA"/>
</dbReference>
<proteinExistence type="predicted"/>
<evidence type="ECO:0000313" key="1">
    <source>
        <dbReference type="EMBL" id="TXJ58842.1"/>
    </source>
</evidence>
<protein>
    <submittedName>
        <fullName evidence="1">Uncharacterized protein</fullName>
    </submittedName>
</protein>
<reference evidence="2" key="1">
    <citation type="submission" date="2019-05" db="EMBL/GenBank/DDBJ databases">
        <title>Prevotella brunnea sp. nov., isolated from a wound of a patient.</title>
        <authorList>
            <person name="Buhl M."/>
        </authorList>
    </citation>
    <scope>NUCLEOTIDE SEQUENCE [LARGE SCALE GENOMIC DNA]</scope>
    <source>
        <strain evidence="2">A2672</strain>
    </source>
</reference>
<evidence type="ECO:0000313" key="2">
    <source>
        <dbReference type="Proteomes" id="UP000321612"/>
    </source>
</evidence>
<name>A0A5C8GA49_9BACT</name>
<sequence>MLLGIEIYSKYIISKDFEWNFTIDDKDFQPLFNELNKYIKEQLSDGIDKWRKRGHEEIL</sequence>